<sequence length="26" mass="2808">MFPIILRRLALSVPLLVAVSAITSLL</sequence>
<comment type="caution">
    <text evidence="1">The sequence shown here is derived from an EMBL/GenBank/DDBJ whole genome shotgun (WGS) entry which is preliminary data.</text>
</comment>
<dbReference type="Proteomes" id="UP000010411">
    <property type="component" value="Unassembled WGS sequence"/>
</dbReference>
<evidence type="ECO:0000313" key="2">
    <source>
        <dbReference type="Proteomes" id="UP000010411"/>
    </source>
</evidence>
<reference evidence="1 2" key="1">
    <citation type="submission" date="2012-11" db="EMBL/GenBank/DDBJ databases">
        <authorList>
            <person name="Huguet-Tapia J.C."/>
            <person name="Durkin A.S."/>
            <person name="Pettis G.S."/>
            <person name="Badger J.H."/>
        </authorList>
    </citation>
    <scope>NUCLEOTIDE SEQUENCE [LARGE SCALE GENOMIC DNA]</scope>
    <source>
        <strain evidence="1 2">91-03</strain>
    </source>
</reference>
<organism evidence="1 2">
    <name type="scientific">Streptomyces ipomoeae 91-03</name>
    <dbReference type="NCBI Taxonomy" id="698759"/>
    <lineage>
        <taxon>Bacteria</taxon>
        <taxon>Bacillati</taxon>
        <taxon>Actinomycetota</taxon>
        <taxon>Actinomycetes</taxon>
        <taxon>Kitasatosporales</taxon>
        <taxon>Streptomycetaceae</taxon>
        <taxon>Streptomyces</taxon>
    </lineage>
</organism>
<name>L1KLC9_9ACTN</name>
<proteinExistence type="predicted"/>
<protein>
    <submittedName>
        <fullName evidence="1">Uncharacterized protein</fullName>
    </submittedName>
</protein>
<accession>L1KLC9</accession>
<feature type="non-terminal residue" evidence="1">
    <location>
        <position position="26"/>
    </location>
</feature>
<dbReference type="AlphaFoldDB" id="L1KLC9"/>
<gene>
    <name evidence="1" type="ORF">STRIP9103_09183</name>
</gene>
<keyword evidence="2" id="KW-1185">Reference proteome</keyword>
<dbReference type="EMBL" id="AEJC01000599">
    <property type="protein sequence ID" value="EKX61402.1"/>
    <property type="molecule type" value="Genomic_DNA"/>
</dbReference>
<evidence type="ECO:0000313" key="1">
    <source>
        <dbReference type="EMBL" id="EKX61402.1"/>
    </source>
</evidence>